<name>A0A195C7F7_9HYME</name>
<protein>
    <submittedName>
        <fullName evidence="8">Chaperone activity of bc1 complex-like, mitochondrial</fullName>
    </submittedName>
</protein>
<evidence type="ECO:0000256" key="6">
    <source>
        <dbReference type="SAM" id="MobiDB-lite"/>
    </source>
</evidence>
<keyword evidence="5" id="KW-0067">ATP-binding</keyword>
<gene>
    <name evidence="8" type="ORF">ALC62_12601</name>
</gene>
<evidence type="ECO:0000259" key="7">
    <source>
        <dbReference type="Pfam" id="PF03109"/>
    </source>
</evidence>
<comment type="similarity">
    <text evidence="2">Belongs to the protein kinase superfamily. ADCK protein kinase family.</text>
</comment>
<sequence>MPRSKVSDLFNVLKGVQRVMNILIKHQRDAIRYRITHSSLKDVPEKCLQAVDKRLRRTEPSKVPGQIIRDMKKVTEHISVIEKGIEQYIKVTTNRTLDIKSNGYTPKKETKLYVYNTAKDPKELPIDEDVISPKCNINKSITQKSLESMQNNATKKYMSVKEKIKTISNLDKDEIPDIEFSDKDKEILRKLELEHEKNIKNKMMSSNCSTIKEYEKKRVHMEINSKERSKPKLSVRPKQCLSPTAKERKVPSTRLQRMVSFGTLGIGLGLGTAAEYTRRTLGLKEHSIADTIDNMFLTKANAERIVSTLCKVRVDENLGAALKIGQILSIQDNTIINPELQKVFERVRQSADFMPTWQVEKVLTNELGHNWRNKLAFFEEKPFAAASIGQVHHGTLLNKQDVAIKIQYPGVAMGIQSDIENLIGIMKVWNMFPEGMFIDNVVEVAKRELAWEVDYIREAECTKKYRELIMPYPEYYVPIVIDNLSTKQVFTTEMIEGIPVDKCIDMDIKIKEHISELVMRLTLKELFEFRYMQTDPNWSNFFFNLDSKQLILLDFGACRTYDKMFMDKYIEVINAASEGNRNRVLQLSQEMKFLTGYESKIMEDAHIDAVMILGQVFDNNHKYYDFGGQDVTKRIQALVPTIINHRLCPPPEEIYSLHRKLSGIFLLCAKLGTKIKCRDMFREIYDNYKFG</sequence>
<dbReference type="InterPro" id="IPR004147">
    <property type="entry name" value="ABC1_dom"/>
</dbReference>
<organism evidence="8 9">
    <name type="scientific">Cyphomyrmex costatus</name>
    <dbReference type="NCBI Taxonomy" id="456900"/>
    <lineage>
        <taxon>Eukaryota</taxon>
        <taxon>Metazoa</taxon>
        <taxon>Ecdysozoa</taxon>
        <taxon>Arthropoda</taxon>
        <taxon>Hexapoda</taxon>
        <taxon>Insecta</taxon>
        <taxon>Pterygota</taxon>
        <taxon>Neoptera</taxon>
        <taxon>Endopterygota</taxon>
        <taxon>Hymenoptera</taxon>
        <taxon>Apocrita</taxon>
        <taxon>Aculeata</taxon>
        <taxon>Formicoidea</taxon>
        <taxon>Formicidae</taxon>
        <taxon>Myrmicinae</taxon>
        <taxon>Cyphomyrmex</taxon>
    </lineage>
</organism>
<evidence type="ECO:0000256" key="2">
    <source>
        <dbReference type="ARBA" id="ARBA00009670"/>
    </source>
</evidence>
<evidence type="ECO:0000313" key="8">
    <source>
        <dbReference type="EMBL" id="KYM96809.1"/>
    </source>
</evidence>
<feature type="domain" description="ABC1 atypical kinase-like" evidence="7">
    <location>
        <begin position="347"/>
        <end position="587"/>
    </location>
</feature>
<dbReference type="GO" id="GO:0016740">
    <property type="term" value="F:transferase activity"/>
    <property type="evidence" value="ECO:0007669"/>
    <property type="project" value="UniProtKB-KW"/>
</dbReference>
<dbReference type="CDD" id="cd13970">
    <property type="entry name" value="ABC1_ADCK3"/>
    <property type="match status" value="1"/>
</dbReference>
<dbReference type="GO" id="GO:0006744">
    <property type="term" value="P:ubiquinone biosynthetic process"/>
    <property type="evidence" value="ECO:0007669"/>
    <property type="project" value="TreeGrafter"/>
</dbReference>
<dbReference type="EMBL" id="KQ978143">
    <property type="protein sequence ID" value="KYM96809.1"/>
    <property type="molecule type" value="Genomic_DNA"/>
</dbReference>
<evidence type="ECO:0000313" key="9">
    <source>
        <dbReference type="Proteomes" id="UP000078542"/>
    </source>
</evidence>
<dbReference type="AlphaFoldDB" id="A0A195C7F7"/>
<dbReference type="GO" id="GO:0005524">
    <property type="term" value="F:ATP binding"/>
    <property type="evidence" value="ECO:0007669"/>
    <property type="project" value="UniProtKB-KW"/>
</dbReference>
<dbReference type="InterPro" id="IPR011009">
    <property type="entry name" value="Kinase-like_dom_sf"/>
</dbReference>
<keyword evidence="3" id="KW-0808">Transferase</keyword>
<dbReference type="SUPFAM" id="SSF56112">
    <property type="entry name" value="Protein kinase-like (PK-like)"/>
    <property type="match status" value="1"/>
</dbReference>
<dbReference type="PANTHER" id="PTHR43851:SF3">
    <property type="entry name" value="COENZYME Q8"/>
    <property type="match status" value="1"/>
</dbReference>
<keyword evidence="4" id="KW-0547">Nucleotide-binding</keyword>
<feature type="region of interest" description="Disordered" evidence="6">
    <location>
        <begin position="228"/>
        <end position="248"/>
    </location>
</feature>
<evidence type="ECO:0000256" key="5">
    <source>
        <dbReference type="ARBA" id="ARBA00022840"/>
    </source>
</evidence>
<reference evidence="8 9" key="1">
    <citation type="submission" date="2016-03" db="EMBL/GenBank/DDBJ databases">
        <title>Cyphomyrmex costatus WGS genome.</title>
        <authorList>
            <person name="Nygaard S."/>
            <person name="Hu H."/>
            <person name="Boomsma J."/>
            <person name="Zhang G."/>
        </authorList>
    </citation>
    <scope>NUCLEOTIDE SEQUENCE [LARGE SCALE GENOMIC DNA]</scope>
    <source>
        <strain evidence="8">MS0001</strain>
        <tissue evidence="8">Whole body</tissue>
    </source>
</reference>
<dbReference type="Pfam" id="PF03109">
    <property type="entry name" value="ABC1"/>
    <property type="match status" value="1"/>
</dbReference>
<keyword evidence="9" id="KW-1185">Reference proteome</keyword>
<dbReference type="InterPro" id="IPR051409">
    <property type="entry name" value="Atypical_kinase_ADCK"/>
</dbReference>
<evidence type="ECO:0000256" key="3">
    <source>
        <dbReference type="ARBA" id="ARBA00022679"/>
    </source>
</evidence>
<comment type="pathway">
    <text evidence="1">Cofactor biosynthesis; ubiquinone biosynthesis.</text>
</comment>
<dbReference type="InterPro" id="IPR034646">
    <property type="entry name" value="ADCK3_dom"/>
</dbReference>
<evidence type="ECO:0000256" key="1">
    <source>
        <dbReference type="ARBA" id="ARBA00004749"/>
    </source>
</evidence>
<evidence type="ECO:0000256" key="4">
    <source>
        <dbReference type="ARBA" id="ARBA00022741"/>
    </source>
</evidence>
<proteinExistence type="inferred from homology"/>
<dbReference type="STRING" id="456900.A0A195C7F7"/>
<dbReference type="PANTHER" id="PTHR43851">
    <property type="match status" value="1"/>
</dbReference>
<accession>A0A195C7F7</accession>
<dbReference type="Proteomes" id="UP000078542">
    <property type="component" value="Unassembled WGS sequence"/>
</dbReference>